<reference evidence="5" key="2">
    <citation type="submission" date="2009-09" db="EMBL/GenBank/DDBJ databases">
        <title>Complete sequence of chromosome of Candidatus Accumulibacter phosphatis clade IIA str. UW-1.</title>
        <authorList>
            <consortium name="US DOE Joint Genome Institute"/>
            <person name="Martin H.G."/>
            <person name="Ivanova N."/>
            <person name="Kunin V."/>
            <person name="Warnecke F."/>
            <person name="Barry K."/>
            <person name="He S."/>
            <person name="Salamov A."/>
            <person name="Szeto E."/>
            <person name="Dalin E."/>
            <person name="Pangilinan J.L."/>
            <person name="Lapidus A."/>
            <person name="Lowry S."/>
            <person name="Kyrpides N.C."/>
            <person name="McMahon K.D."/>
            <person name="Hugenholtz P."/>
        </authorList>
    </citation>
    <scope>NUCLEOTIDE SEQUENCE [LARGE SCALE GENOMIC DNA]</scope>
    <source>
        <strain evidence="5">UW-1</strain>
    </source>
</reference>
<dbReference type="InterPro" id="IPR006143">
    <property type="entry name" value="RND_pump_MFP"/>
</dbReference>
<dbReference type="SUPFAM" id="SSF111369">
    <property type="entry name" value="HlyD-like secretion proteins"/>
    <property type="match status" value="1"/>
</dbReference>
<dbReference type="HOGENOM" id="CLU_018816_1_0_4"/>
<proteinExistence type="inferred from homology"/>
<evidence type="ECO:0000256" key="1">
    <source>
        <dbReference type="ARBA" id="ARBA00009477"/>
    </source>
</evidence>
<dbReference type="GO" id="GO:1990281">
    <property type="term" value="C:efflux pump complex"/>
    <property type="evidence" value="ECO:0007669"/>
    <property type="project" value="TreeGrafter"/>
</dbReference>
<dbReference type="NCBIfam" id="TIGR01730">
    <property type="entry name" value="RND_mfp"/>
    <property type="match status" value="1"/>
</dbReference>
<feature type="domain" description="CusB-like beta-barrel" evidence="4">
    <location>
        <begin position="207"/>
        <end position="259"/>
    </location>
</feature>
<dbReference type="Gene3D" id="2.40.50.100">
    <property type="match status" value="1"/>
</dbReference>
<reference evidence="5" key="1">
    <citation type="submission" date="2009-08" db="EMBL/GenBank/DDBJ databases">
        <authorList>
            <consortium name="US DOE Joint Genome Institute"/>
            <person name="Lucas S."/>
            <person name="Copeland A."/>
            <person name="Lapidus A."/>
            <person name="Glavina del Rio T."/>
            <person name="Dalin E."/>
            <person name="Tice H."/>
            <person name="Bruce D."/>
            <person name="Barry K."/>
            <person name="Pitluck S."/>
            <person name="Lowry S."/>
            <person name="Larimer F."/>
            <person name="Land M."/>
            <person name="Hauser L."/>
            <person name="Kyrpides N."/>
            <person name="Ivanova N."/>
            <person name="McMahon K.D."/>
            <person name="Hugenholtz P."/>
        </authorList>
    </citation>
    <scope>NUCLEOTIDE SEQUENCE</scope>
    <source>
        <strain evidence="5">UW-1</strain>
    </source>
</reference>
<dbReference type="STRING" id="522306.CAP2UW1_0137"/>
<dbReference type="KEGG" id="app:CAP2UW1_0137"/>
<dbReference type="Gene3D" id="2.40.420.20">
    <property type="match status" value="1"/>
</dbReference>
<dbReference type="Pfam" id="PF25917">
    <property type="entry name" value="BSH_RND"/>
    <property type="match status" value="1"/>
</dbReference>
<dbReference type="PANTHER" id="PTHR30469:SF15">
    <property type="entry name" value="HLYD FAMILY OF SECRETION PROTEINS"/>
    <property type="match status" value="1"/>
</dbReference>
<evidence type="ECO:0000256" key="2">
    <source>
        <dbReference type="SAM" id="MobiDB-lite"/>
    </source>
</evidence>
<evidence type="ECO:0000259" key="3">
    <source>
        <dbReference type="Pfam" id="PF25917"/>
    </source>
</evidence>
<comment type="similarity">
    <text evidence="1">Belongs to the membrane fusion protein (MFP) (TC 8.A.1) family.</text>
</comment>
<protein>
    <submittedName>
        <fullName evidence="5">Efflux transporter, RND family, MFP subunit</fullName>
    </submittedName>
</protein>
<evidence type="ECO:0000259" key="4">
    <source>
        <dbReference type="Pfam" id="PF25954"/>
    </source>
</evidence>
<name>C7RJ11_ACCRE</name>
<dbReference type="InterPro" id="IPR058792">
    <property type="entry name" value="Beta-barrel_RND_2"/>
</dbReference>
<gene>
    <name evidence="5" type="ordered locus">CAP2UW1_0137</name>
</gene>
<dbReference type="InterPro" id="IPR058625">
    <property type="entry name" value="MdtA-like_BSH"/>
</dbReference>
<dbReference type="Gene3D" id="1.10.287.470">
    <property type="entry name" value="Helix hairpin bin"/>
    <property type="match status" value="1"/>
</dbReference>
<organism evidence="5">
    <name type="scientific">Accumulibacter regalis</name>
    <dbReference type="NCBI Taxonomy" id="522306"/>
    <lineage>
        <taxon>Bacteria</taxon>
        <taxon>Pseudomonadati</taxon>
        <taxon>Pseudomonadota</taxon>
        <taxon>Betaproteobacteria</taxon>
        <taxon>Candidatus Accumulibacter</taxon>
    </lineage>
</organism>
<dbReference type="PANTHER" id="PTHR30469">
    <property type="entry name" value="MULTIDRUG RESISTANCE PROTEIN MDTA"/>
    <property type="match status" value="1"/>
</dbReference>
<dbReference type="AlphaFoldDB" id="C7RJ11"/>
<sequence precursor="true">MNPSPSPTLVIVAMIAVAGLSACTSKPPAEALRAVRTAQIRYDRTQEMNRYVGTVQSRHEVNEAFRVGGKVVQRKVDVGQNVREGDVLTVLDDTDYRLAEGAARQQLVAATAQAKQAESDRKRLDALKTDGSVSVSDNEKARTAHETASASAEAAARQLELARNRFKYTVLRASRSGVVTAVRFEVGQVVAEGQPVVSIANDGEPEIVADVPEDHLAVFKTSRYKAWLASAPEQTFEVALRELSPQAAAQTRTFRARLKPVTPRPLPLGATATLVVERQVGEAPAAVIPASAITQNNGQPAVWVVHPAGSESAATVDLINVSVHGYRNDEVLVSGPPAGELVVTAGVQKMAPGLRVALPEAARNAETKQVAR</sequence>
<dbReference type="EMBL" id="CP001715">
    <property type="protein sequence ID" value="ACV33497.1"/>
    <property type="molecule type" value="Genomic_DNA"/>
</dbReference>
<dbReference type="Gene3D" id="2.40.30.170">
    <property type="match status" value="1"/>
</dbReference>
<dbReference type="eggNOG" id="COG0845">
    <property type="taxonomic scope" value="Bacteria"/>
</dbReference>
<dbReference type="Pfam" id="PF25954">
    <property type="entry name" value="Beta-barrel_RND_2"/>
    <property type="match status" value="1"/>
</dbReference>
<dbReference type="GO" id="GO:0015562">
    <property type="term" value="F:efflux transmembrane transporter activity"/>
    <property type="evidence" value="ECO:0007669"/>
    <property type="project" value="TreeGrafter"/>
</dbReference>
<evidence type="ECO:0000313" key="5">
    <source>
        <dbReference type="EMBL" id="ACV33497.1"/>
    </source>
</evidence>
<accession>C7RJ11</accession>
<feature type="domain" description="Multidrug resistance protein MdtA-like barrel-sandwich hybrid" evidence="3">
    <location>
        <begin position="66"/>
        <end position="196"/>
    </location>
</feature>
<feature type="region of interest" description="Disordered" evidence="2">
    <location>
        <begin position="121"/>
        <end position="150"/>
    </location>
</feature>